<accession>A0A451BMZ1</accession>
<dbReference type="EMBL" id="CAADFR010000128">
    <property type="protein sequence ID" value="VFK42752.1"/>
    <property type="molecule type" value="Genomic_DNA"/>
</dbReference>
<name>A0A451BMZ1_9GAMM</name>
<reference evidence="4" key="1">
    <citation type="submission" date="2019-02" db="EMBL/GenBank/DDBJ databases">
        <authorList>
            <person name="Gruber-Vodicka R. H."/>
            <person name="Seah K. B. B."/>
        </authorList>
    </citation>
    <scope>NUCLEOTIDE SEQUENCE</scope>
    <source>
        <strain evidence="4">BECK_S127</strain>
        <strain evidence="3">BECK_S1320</strain>
        <strain evidence="2">BECK_S1321</strain>
    </source>
</reference>
<keyword evidence="1" id="KW-0812">Transmembrane</keyword>
<evidence type="ECO:0000256" key="1">
    <source>
        <dbReference type="SAM" id="Phobius"/>
    </source>
</evidence>
<dbReference type="EMBL" id="CAADHB010000058">
    <property type="protein sequence ID" value="VFK79640.1"/>
    <property type="molecule type" value="Genomic_DNA"/>
</dbReference>
<organism evidence="4">
    <name type="scientific">Candidatus Kentrum sp. SD</name>
    <dbReference type="NCBI Taxonomy" id="2126332"/>
    <lineage>
        <taxon>Bacteria</taxon>
        <taxon>Pseudomonadati</taxon>
        <taxon>Pseudomonadota</taxon>
        <taxon>Gammaproteobacteria</taxon>
        <taxon>Candidatus Kentrum</taxon>
    </lineage>
</organism>
<dbReference type="AlphaFoldDB" id="A0A451BMZ1"/>
<dbReference type="EMBL" id="CAADFU010000114">
    <property type="protein sequence ID" value="VFK48120.1"/>
    <property type="molecule type" value="Genomic_DNA"/>
</dbReference>
<evidence type="ECO:0000313" key="3">
    <source>
        <dbReference type="EMBL" id="VFK48120.1"/>
    </source>
</evidence>
<proteinExistence type="predicted"/>
<evidence type="ECO:0000313" key="2">
    <source>
        <dbReference type="EMBL" id="VFK42752.1"/>
    </source>
</evidence>
<evidence type="ECO:0000313" key="4">
    <source>
        <dbReference type="EMBL" id="VFK79640.1"/>
    </source>
</evidence>
<feature type="transmembrane region" description="Helical" evidence="1">
    <location>
        <begin position="42"/>
        <end position="62"/>
    </location>
</feature>
<keyword evidence="1" id="KW-1133">Transmembrane helix</keyword>
<protein>
    <submittedName>
        <fullName evidence="4">Uncharacterized protein</fullName>
    </submittedName>
</protein>
<keyword evidence="1" id="KW-0472">Membrane</keyword>
<sequence length="67" mass="7371">MSAIVKEVYDAFVEAGVSEGKSTLVVKAIADYGNRFPRVESGLLILQWMLGLVMVVEVLPLLKEFVT</sequence>
<gene>
    <name evidence="4" type="ORF">BECKSD772D_GA0070982_105811</name>
    <name evidence="3" type="ORF">BECKSD772E_GA0070983_11147</name>
    <name evidence="2" type="ORF">BECKSD772F_GA0070984_11287</name>
</gene>